<evidence type="ECO:0000256" key="1">
    <source>
        <dbReference type="ARBA" id="ARBA00004141"/>
    </source>
</evidence>
<keyword evidence="5 7" id="KW-1133">Transmembrane helix</keyword>
<evidence type="ECO:0000256" key="7">
    <source>
        <dbReference type="SAM" id="Phobius"/>
    </source>
</evidence>
<dbReference type="Pfam" id="PF00083">
    <property type="entry name" value="Sugar_tr"/>
    <property type="match status" value="1"/>
</dbReference>
<keyword evidence="9" id="KW-1185">Reference proteome</keyword>
<keyword evidence="4 7" id="KW-0812">Transmembrane</keyword>
<dbReference type="InterPro" id="IPR020846">
    <property type="entry name" value="MFS_dom"/>
</dbReference>
<protein>
    <submittedName>
        <fullName evidence="10">Major facilitator superfamily (MFS) profile domain-containing protein</fullName>
    </submittedName>
</protein>
<feature type="transmembrane region" description="Helical" evidence="7">
    <location>
        <begin position="125"/>
        <end position="150"/>
    </location>
</feature>
<feature type="domain" description="Major facilitator superfamily (MFS) profile" evidence="8">
    <location>
        <begin position="1"/>
        <end position="158"/>
    </location>
</feature>
<dbReference type="PANTHER" id="PTHR48020:SF12">
    <property type="entry name" value="PROTON MYO-INOSITOL COTRANSPORTER"/>
    <property type="match status" value="1"/>
</dbReference>
<evidence type="ECO:0000256" key="3">
    <source>
        <dbReference type="ARBA" id="ARBA00022448"/>
    </source>
</evidence>
<keyword evidence="6 7" id="KW-0472">Membrane</keyword>
<organism evidence="9 10">
    <name type="scientific">Acrobeloides nanus</name>
    <dbReference type="NCBI Taxonomy" id="290746"/>
    <lineage>
        <taxon>Eukaryota</taxon>
        <taxon>Metazoa</taxon>
        <taxon>Ecdysozoa</taxon>
        <taxon>Nematoda</taxon>
        <taxon>Chromadorea</taxon>
        <taxon>Rhabditida</taxon>
        <taxon>Tylenchina</taxon>
        <taxon>Cephalobomorpha</taxon>
        <taxon>Cephaloboidea</taxon>
        <taxon>Cephalobidae</taxon>
        <taxon>Acrobeloides</taxon>
    </lineage>
</organism>
<dbReference type="GO" id="GO:0005366">
    <property type="term" value="F:myo-inositol:proton symporter activity"/>
    <property type="evidence" value="ECO:0007669"/>
    <property type="project" value="TreeGrafter"/>
</dbReference>
<evidence type="ECO:0000313" key="10">
    <source>
        <dbReference type="WBParaSite" id="ACRNAN_scaffold2742.g22077.t1"/>
    </source>
</evidence>
<evidence type="ECO:0000313" key="9">
    <source>
        <dbReference type="Proteomes" id="UP000887540"/>
    </source>
</evidence>
<dbReference type="Proteomes" id="UP000887540">
    <property type="component" value="Unplaced"/>
</dbReference>
<dbReference type="PROSITE" id="PS00217">
    <property type="entry name" value="SUGAR_TRANSPORT_2"/>
    <property type="match status" value="1"/>
</dbReference>
<dbReference type="InterPro" id="IPR005828">
    <property type="entry name" value="MFS_sugar_transport-like"/>
</dbReference>
<dbReference type="PROSITE" id="PS00216">
    <property type="entry name" value="SUGAR_TRANSPORT_1"/>
    <property type="match status" value="1"/>
</dbReference>
<dbReference type="SUPFAM" id="SSF103473">
    <property type="entry name" value="MFS general substrate transporter"/>
    <property type="match status" value="1"/>
</dbReference>
<dbReference type="PRINTS" id="PR00171">
    <property type="entry name" value="SUGRTRNSPORT"/>
</dbReference>
<sequence>MAVIGGFLFGYDTGIVSEAILYVEKNSGMMPMTDIWKELIVAITPGIAGIGSLVAGTASDLFGRKKVIVGASIIFTIGGAICAAAFNKPILLIGRVLLGFAIGVASMIVPVYVSEASPANIRGTLVTGFQLMITFGLIAANVIAGSFSYIDPERVGWR</sequence>
<dbReference type="PANTHER" id="PTHR48020">
    <property type="entry name" value="PROTON MYO-INOSITOL COTRANSPORTER"/>
    <property type="match status" value="1"/>
</dbReference>
<dbReference type="InterPro" id="IPR036259">
    <property type="entry name" value="MFS_trans_sf"/>
</dbReference>
<name>A0A914DKL1_9BILA</name>
<dbReference type="InterPro" id="IPR050814">
    <property type="entry name" value="Myo-inositol_Transporter"/>
</dbReference>
<feature type="transmembrane region" description="Helical" evidence="7">
    <location>
        <begin position="67"/>
        <end position="86"/>
    </location>
</feature>
<comment type="similarity">
    <text evidence="2">Belongs to the major facilitator superfamily. Sugar transporter (TC 2.A.1.1) family.</text>
</comment>
<dbReference type="WBParaSite" id="ACRNAN_scaffold2742.g22077.t1">
    <property type="protein sequence ID" value="ACRNAN_scaffold2742.g22077.t1"/>
    <property type="gene ID" value="ACRNAN_scaffold2742.g22077"/>
</dbReference>
<accession>A0A914DKL1</accession>
<dbReference type="PROSITE" id="PS50850">
    <property type="entry name" value="MFS"/>
    <property type="match status" value="1"/>
</dbReference>
<dbReference type="Gene3D" id="1.20.1250.20">
    <property type="entry name" value="MFS general substrate transporter like domains"/>
    <property type="match status" value="1"/>
</dbReference>
<proteinExistence type="inferred from homology"/>
<dbReference type="InterPro" id="IPR003663">
    <property type="entry name" value="Sugar/inositol_transpt"/>
</dbReference>
<dbReference type="InterPro" id="IPR005829">
    <property type="entry name" value="Sugar_transporter_CS"/>
</dbReference>
<evidence type="ECO:0000256" key="6">
    <source>
        <dbReference type="ARBA" id="ARBA00023136"/>
    </source>
</evidence>
<evidence type="ECO:0000256" key="2">
    <source>
        <dbReference type="ARBA" id="ARBA00010992"/>
    </source>
</evidence>
<dbReference type="GO" id="GO:0016324">
    <property type="term" value="C:apical plasma membrane"/>
    <property type="evidence" value="ECO:0007669"/>
    <property type="project" value="TreeGrafter"/>
</dbReference>
<keyword evidence="3" id="KW-0813">Transport</keyword>
<evidence type="ECO:0000256" key="5">
    <source>
        <dbReference type="ARBA" id="ARBA00022989"/>
    </source>
</evidence>
<comment type="subcellular location">
    <subcellularLocation>
        <location evidence="1">Membrane</location>
        <topology evidence="1">Multi-pass membrane protein</topology>
    </subcellularLocation>
</comment>
<evidence type="ECO:0000256" key="4">
    <source>
        <dbReference type="ARBA" id="ARBA00022692"/>
    </source>
</evidence>
<reference evidence="10" key="1">
    <citation type="submission" date="2022-11" db="UniProtKB">
        <authorList>
            <consortium name="WormBaseParasite"/>
        </authorList>
    </citation>
    <scope>IDENTIFICATION</scope>
</reference>
<evidence type="ECO:0000259" key="8">
    <source>
        <dbReference type="PROSITE" id="PS50850"/>
    </source>
</evidence>
<feature type="transmembrane region" description="Helical" evidence="7">
    <location>
        <begin position="35"/>
        <end position="55"/>
    </location>
</feature>
<feature type="transmembrane region" description="Helical" evidence="7">
    <location>
        <begin position="92"/>
        <end position="113"/>
    </location>
</feature>
<dbReference type="AlphaFoldDB" id="A0A914DKL1"/>